<name>A0AAV5WD01_9BILA</name>
<protein>
    <submittedName>
        <fullName evidence="1">Uncharacterized protein</fullName>
    </submittedName>
</protein>
<accession>A0AAV5WD01</accession>
<keyword evidence="2" id="KW-1185">Reference proteome</keyword>
<dbReference type="AlphaFoldDB" id="A0AAV5WD01"/>
<feature type="non-terminal residue" evidence="1">
    <location>
        <position position="89"/>
    </location>
</feature>
<comment type="caution">
    <text evidence="1">The sequence shown here is derived from an EMBL/GenBank/DDBJ whole genome shotgun (WGS) entry which is preliminary data.</text>
</comment>
<proteinExistence type="predicted"/>
<evidence type="ECO:0000313" key="2">
    <source>
        <dbReference type="Proteomes" id="UP001432322"/>
    </source>
</evidence>
<organism evidence="1 2">
    <name type="scientific">Pristionchus fissidentatus</name>
    <dbReference type="NCBI Taxonomy" id="1538716"/>
    <lineage>
        <taxon>Eukaryota</taxon>
        <taxon>Metazoa</taxon>
        <taxon>Ecdysozoa</taxon>
        <taxon>Nematoda</taxon>
        <taxon>Chromadorea</taxon>
        <taxon>Rhabditida</taxon>
        <taxon>Rhabditina</taxon>
        <taxon>Diplogasteromorpha</taxon>
        <taxon>Diplogasteroidea</taxon>
        <taxon>Neodiplogasteridae</taxon>
        <taxon>Pristionchus</taxon>
    </lineage>
</organism>
<dbReference type="EMBL" id="BTSY01000005">
    <property type="protein sequence ID" value="GMT28228.1"/>
    <property type="molecule type" value="Genomic_DNA"/>
</dbReference>
<gene>
    <name evidence="1" type="ORF">PFISCL1PPCAC_19525</name>
</gene>
<feature type="non-terminal residue" evidence="1">
    <location>
        <position position="1"/>
    </location>
</feature>
<sequence>FLLDSSGRSSICSFSPQEHSRTSNLRLPIENIRLKCLQDHLISRMVELSGYLNIESMVEESGSIGGSKCRIVCWNELISIRKKTNIDFI</sequence>
<dbReference type="Proteomes" id="UP001432322">
    <property type="component" value="Unassembled WGS sequence"/>
</dbReference>
<reference evidence="1" key="1">
    <citation type="submission" date="2023-10" db="EMBL/GenBank/DDBJ databases">
        <title>Genome assembly of Pristionchus species.</title>
        <authorList>
            <person name="Yoshida K."/>
            <person name="Sommer R.J."/>
        </authorList>
    </citation>
    <scope>NUCLEOTIDE SEQUENCE</scope>
    <source>
        <strain evidence="1">RS5133</strain>
    </source>
</reference>
<evidence type="ECO:0000313" key="1">
    <source>
        <dbReference type="EMBL" id="GMT28228.1"/>
    </source>
</evidence>